<dbReference type="Pfam" id="PF00651">
    <property type="entry name" value="BTB"/>
    <property type="match status" value="1"/>
</dbReference>
<dbReference type="PROSITE" id="PS50097">
    <property type="entry name" value="BTB"/>
    <property type="match status" value="1"/>
</dbReference>
<dbReference type="InterPro" id="IPR000210">
    <property type="entry name" value="BTB/POZ_dom"/>
</dbReference>
<feature type="region of interest" description="Disordered" evidence="1">
    <location>
        <begin position="374"/>
        <end position="412"/>
    </location>
</feature>
<dbReference type="SMART" id="SM00225">
    <property type="entry name" value="BTB"/>
    <property type="match status" value="1"/>
</dbReference>
<evidence type="ECO:0000313" key="4">
    <source>
        <dbReference type="Proteomes" id="UP001150062"/>
    </source>
</evidence>
<evidence type="ECO:0000313" key="3">
    <source>
        <dbReference type="EMBL" id="KAJ6241468.1"/>
    </source>
</evidence>
<dbReference type="InterPro" id="IPR029062">
    <property type="entry name" value="Class_I_gatase-like"/>
</dbReference>
<name>A0ABQ8Y9H9_9EUKA</name>
<feature type="compositionally biased region" description="Basic and acidic residues" evidence="1">
    <location>
        <begin position="592"/>
        <end position="652"/>
    </location>
</feature>
<feature type="compositionally biased region" description="Basic and acidic residues" evidence="1">
    <location>
        <begin position="533"/>
        <end position="565"/>
    </location>
</feature>
<feature type="compositionally biased region" description="Acidic residues" evidence="1">
    <location>
        <begin position="734"/>
        <end position="772"/>
    </location>
</feature>
<feature type="compositionally biased region" description="Basic and acidic residues" evidence="1">
    <location>
        <begin position="472"/>
        <end position="484"/>
    </location>
</feature>
<feature type="compositionally biased region" description="Acidic residues" evidence="1">
    <location>
        <begin position="653"/>
        <end position="665"/>
    </location>
</feature>
<feature type="region of interest" description="Disordered" evidence="1">
    <location>
        <begin position="824"/>
        <end position="870"/>
    </location>
</feature>
<feature type="compositionally biased region" description="Basic and acidic residues" evidence="1">
    <location>
        <begin position="674"/>
        <end position="702"/>
    </location>
</feature>
<feature type="region of interest" description="Disordered" evidence="1">
    <location>
        <begin position="107"/>
        <end position="156"/>
    </location>
</feature>
<comment type="caution">
    <text evidence="3">The sequence shown here is derived from an EMBL/GenBank/DDBJ whole genome shotgun (WGS) entry which is preliminary data.</text>
</comment>
<feature type="compositionally biased region" description="Basic residues" evidence="1">
    <location>
        <begin position="507"/>
        <end position="532"/>
    </location>
</feature>
<feature type="compositionally biased region" description="Polar residues" evidence="1">
    <location>
        <begin position="774"/>
        <end position="789"/>
    </location>
</feature>
<dbReference type="CDD" id="cd18186">
    <property type="entry name" value="BTB_POZ_ZBTB_KLHL-like"/>
    <property type="match status" value="1"/>
</dbReference>
<dbReference type="PANTHER" id="PTHR21592:SF8">
    <property type="entry name" value="PROTEIN CBG17952"/>
    <property type="match status" value="1"/>
</dbReference>
<evidence type="ECO:0000259" key="2">
    <source>
        <dbReference type="PROSITE" id="PS50097"/>
    </source>
</evidence>
<organism evidence="3 4">
    <name type="scientific">Anaeramoeba flamelloides</name>
    <dbReference type="NCBI Taxonomy" id="1746091"/>
    <lineage>
        <taxon>Eukaryota</taxon>
        <taxon>Metamonada</taxon>
        <taxon>Anaeramoebidae</taxon>
        <taxon>Anaeramoeba</taxon>
    </lineage>
</organism>
<gene>
    <name evidence="3" type="ORF">M0813_23255</name>
</gene>
<dbReference type="SUPFAM" id="SSF52317">
    <property type="entry name" value="Class I glutamine amidotransferase-like"/>
    <property type="match status" value="1"/>
</dbReference>
<feature type="region of interest" description="Disordered" evidence="1">
    <location>
        <begin position="472"/>
        <end position="804"/>
    </location>
</feature>
<protein>
    <submittedName>
        <fullName evidence="3">Lute</fullName>
    </submittedName>
</protein>
<keyword evidence="4" id="KW-1185">Reference proteome</keyword>
<feature type="compositionally biased region" description="Basic and acidic residues" evidence="1">
    <location>
        <begin position="824"/>
        <end position="857"/>
    </location>
</feature>
<dbReference type="Proteomes" id="UP001150062">
    <property type="component" value="Unassembled WGS sequence"/>
</dbReference>
<sequence>MEQKEVINQKFRNLENNQLFSDVLFKIGTPATVYYSHRLVLSLTSQFFADIFYSNEQNLTVPRTIEITIENFPTEIFEVFLKYAYTNTLPALSAIIDLNSKKNYINQEQEEEEEEEEEKKKQKDKETEKENKNQQKQIEKEIEETEEKEKEKSSLGEISANNDQKIEFLKQLFRISNEFLVHPIFDFYLRANPKISFIVLQLLQSKDKSNQQEKIKIDITPPNSKMKEKPSKNKSKTDPNPKSNLITQKYYENLTQHSYKMLYKKCFFNDLPITIIRMILQNKISKVKEIILFRRLFERATYQCELQKIEQNAENIKKNLGDLINFINLNTFNLNELKEISKTNIFDDKIILELVFEKTTAIYSAHPRMEIEDQIIESPKKENLIQRTKKNVSEQENKSHDDGNDQKSKNQNNFDYIKPIIRKENAVHIISLNNNPKMVLQEQENYKNLNHSPKNTTDPNMEKNNGMVQEISNKEKKIEKESNKKNKKKKHRHKHHHRSEKKNKYGSGKKKHKSKKKYKKYKKKKKKKKKKEKEKEKEKEKKREGKKICGRGKEKEKEKEKDKKNIGNKNKNFSKKKIIVKINTKRTTNNLAKEDQIVSKNVQEKGQVRGKVKENKIENESGEKSNQKERKEREKSGGKVKKSEEKFFKNIDDFDFEDDDDDFDFEGVYPGSNRIKEKLSLKNINENEKSKKKENCNDEKKQKNEKKKSNNQISNPEDNHNYFNFVNIENKNDGDEEEDDNNDDDDDDGGGDGVEEENDDDEDESYKDDEINEGNVNDVDSQNKMNIDNSEIKKINNMSNTKRYQKSKKELIIIDDDNDIIKEKKGGEENNKEKRRGRGNEKGNEKGKEKGQGKENEIIPSKKRNKQNSNKPQFTKKILFLFADQKLQNMERLLSAMKFQNDNISITPYPISEKTPTLNYMKKFDGIFIYSYDNLKMPKIVGDRLAKFIQDGGSVVVCSCFLLVDDPEYIYEGLLDGEIISGDFLPIKPGRRICHNRGFLGTVLKKNHPIMRNVKSFDGGKYSLRIEALEVSKGSELIAKWSDDNVLVAVKHPNPLYGKIVVLNFFPISDQDTKDKYWLTSTDGHLLISNSIKFICNID</sequence>
<proteinExistence type="predicted"/>
<dbReference type="InterPro" id="IPR011333">
    <property type="entry name" value="SKP1/BTB/POZ_sf"/>
</dbReference>
<reference evidence="3" key="1">
    <citation type="submission" date="2022-08" db="EMBL/GenBank/DDBJ databases">
        <title>Novel sulfate-reducing endosymbionts in the free-living metamonad Anaeramoeba.</title>
        <authorList>
            <person name="Jerlstrom-Hultqvist J."/>
            <person name="Cepicka I."/>
            <person name="Gallot-Lavallee L."/>
            <person name="Salas-Leiva D."/>
            <person name="Curtis B.A."/>
            <person name="Zahonova K."/>
            <person name="Pipaliya S."/>
            <person name="Dacks J."/>
            <person name="Roger A.J."/>
        </authorList>
    </citation>
    <scope>NUCLEOTIDE SEQUENCE</scope>
    <source>
        <strain evidence="3">Schooner1</strain>
    </source>
</reference>
<dbReference type="Gene3D" id="3.30.710.10">
    <property type="entry name" value="Potassium Channel Kv1.1, Chain A"/>
    <property type="match status" value="1"/>
</dbReference>
<feature type="compositionally biased region" description="Basic residues" evidence="1">
    <location>
        <begin position="485"/>
        <end position="501"/>
    </location>
</feature>
<evidence type="ECO:0000256" key="1">
    <source>
        <dbReference type="SAM" id="MobiDB-lite"/>
    </source>
</evidence>
<feature type="compositionally biased region" description="Acidic residues" evidence="1">
    <location>
        <begin position="108"/>
        <end position="117"/>
    </location>
</feature>
<accession>A0ABQ8Y9H9</accession>
<dbReference type="SUPFAM" id="SSF54695">
    <property type="entry name" value="POZ domain"/>
    <property type="match status" value="1"/>
</dbReference>
<feature type="region of interest" description="Disordered" evidence="1">
    <location>
        <begin position="211"/>
        <end position="244"/>
    </location>
</feature>
<dbReference type="PANTHER" id="PTHR21592">
    <property type="entry name" value="CHROMOSOME UNDETERMINED SCAFFOLD_25, WHOLE GENOME SHOTGUN SEQUENCE"/>
    <property type="match status" value="1"/>
</dbReference>
<feature type="compositionally biased region" description="Basic and acidic residues" evidence="1">
    <location>
        <begin position="225"/>
        <end position="239"/>
    </location>
</feature>
<feature type="domain" description="BTB" evidence="2">
    <location>
        <begin position="21"/>
        <end position="93"/>
    </location>
</feature>
<feature type="compositionally biased region" description="Basic and acidic residues" evidence="1">
    <location>
        <begin position="391"/>
        <end position="408"/>
    </location>
</feature>
<dbReference type="EMBL" id="JAOAOG010000193">
    <property type="protein sequence ID" value="KAJ6241468.1"/>
    <property type="molecule type" value="Genomic_DNA"/>
</dbReference>
<feature type="compositionally biased region" description="Basic and acidic residues" evidence="1">
    <location>
        <begin position="118"/>
        <end position="140"/>
    </location>
</feature>